<dbReference type="Proteomes" id="UP001144323">
    <property type="component" value="Unassembled WGS sequence"/>
</dbReference>
<keyword evidence="2" id="KW-1185">Reference proteome</keyword>
<dbReference type="RefSeq" id="WP_281803497.1">
    <property type="nucleotide sequence ID" value="NZ_BSEC01000001.1"/>
</dbReference>
<protein>
    <submittedName>
        <fullName evidence="1">Uncharacterized protein</fullName>
    </submittedName>
</protein>
<dbReference type="AlphaFoldDB" id="A0A9W6GUZ6"/>
<sequence length="97" mass="10806">MKRTLPTTEEARAAVRDAKRFMLSVEGSSVIDERALEIAGKPDKQRAIKQAADEFTAELERQGASELYTRYCWGAFVICLGEKIELAEMGGDPCRSH</sequence>
<organism evidence="1 2">
    <name type="scientific">Methylocystis echinoides</name>
    <dbReference type="NCBI Taxonomy" id="29468"/>
    <lineage>
        <taxon>Bacteria</taxon>
        <taxon>Pseudomonadati</taxon>
        <taxon>Pseudomonadota</taxon>
        <taxon>Alphaproteobacteria</taxon>
        <taxon>Hyphomicrobiales</taxon>
        <taxon>Methylocystaceae</taxon>
        <taxon>Methylocystis</taxon>
    </lineage>
</organism>
<proteinExistence type="predicted"/>
<dbReference type="EMBL" id="BSEC01000001">
    <property type="protein sequence ID" value="GLI93598.1"/>
    <property type="molecule type" value="Genomic_DNA"/>
</dbReference>
<evidence type="ECO:0000313" key="1">
    <source>
        <dbReference type="EMBL" id="GLI93598.1"/>
    </source>
</evidence>
<gene>
    <name evidence="1" type="ORF">LMG27198_25900</name>
</gene>
<comment type="caution">
    <text evidence="1">The sequence shown here is derived from an EMBL/GenBank/DDBJ whole genome shotgun (WGS) entry which is preliminary data.</text>
</comment>
<accession>A0A9W6GUZ6</accession>
<reference evidence="1" key="1">
    <citation type="journal article" date="2023" name="Int. J. Syst. Evol. Microbiol.">
        <title>Methylocystis iwaonis sp. nov., a type II methane-oxidizing bacterium from surface soil of a rice paddy field in Japan, and emended description of the genus Methylocystis (ex Whittenbury et al. 1970) Bowman et al. 1993.</title>
        <authorList>
            <person name="Kaise H."/>
            <person name="Sawadogo J.B."/>
            <person name="Alam M.S."/>
            <person name="Ueno C."/>
            <person name="Dianou D."/>
            <person name="Shinjo R."/>
            <person name="Asakawa S."/>
        </authorList>
    </citation>
    <scope>NUCLEOTIDE SEQUENCE</scope>
    <source>
        <strain evidence="1">LMG27198</strain>
    </source>
</reference>
<evidence type="ECO:0000313" key="2">
    <source>
        <dbReference type="Proteomes" id="UP001144323"/>
    </source>
</evidence>
<name>A0A9W6GUZ6_9HYPH</name>